<dbReference type="GO" id="GO:0032259">
    <property type="term" value="P:methylation"/>
    <property type="evidence" value="ECO:0007669"/>
    <property type="project" value="UniProtKB-KW"/>
</dbReference>
<dbReference type="SUPFAM" id="SSF53790">
    <property type="entry name" value="Tetrapyrrole methylase"/>
    <property type="match status" value="1"/>
</dbReference>
<dbReference type="CDD" id="cd19916">
    <property type="entry name" value="OphMA_like"/>
    <property type="match status" value="1"/>
</dbReference>
<keyword evidence="2" id="KW-0808">Transferase</keyword>
<reference evidence="2 3" key="1">
    <citation type="submission" date="2022-05" db="EMBL/GenBank/DDBJ databases">
        <title>Novel Pseudomonas spp. Isolated from a Rainbow Trout Aquaculture Facility.</title>
        <authorList>
            <person name="Testerman T."/>
            <person name="Graf J."/>
        </authorList>
    </citation>
    <scope>NUCLEOTIDE SEQUENCE [LARGE SCALE GENOMIC DNA]</scope>
    <source>
        <strain evidence="2 3">ID681</strain>
    </source>
</reference>
<evidence type="ECO:0000259" key="1">
    <source>
        <dbReference type="Pfam" id="PF00590"/>
    </source>
</evidence>
<keyword evidence="2" id="KW-0489">Methyltransferase</keyword>
<evidence type="ECO:0000313" key="2">
    <source>
        <dbReference type="EMBL" id="MDD0992048.1"/>
    </source>
</evidence>
<dbReference type="Proteomes" id="UP001148203">
    <property type="component" value="Unassembled WGS sequence"/>
</dbReference>
<sequence length="804" mass="88363">MSMTTPRPQIPENGYPDIESHRRRWRKLAREIAARGPLVTDDAALLTPPVRPGTLEILGSGIEASGFTRSDEARIQAADHVFYCVADPATKIWILSERPDAYDLYVLYDDSKPRYLTYMQMTEAMLHYVREGAHVVAIFYGHPGVFVLSTHRAVTIARREGHQATMRAAVSALDTLCADLGVDPSQPGMQMYEATDMLIRRRQPDPGLHLVLWQVGLIGELGYRRQGYLNSNFAVLLDYLEALYGPDHPVINYVGSRYPGIDPLIDHQTLASLRDPAAQSWVTGISTFYLPPRSAGQSDPVMLERLGLIRPGQPVRAATEPLRVIDRYDKRERRAFSDFAGFDVPASYQWQPDTAAGRFVLALSDDAGLRERYRADPQAALLAWGGGLDARERHLLAQREPGAVQLAAKGSETQRHPGNREALEHLLTYSSASAALSRAIHNAAPGGLRGAAAAWSRKAGLTVDWPRMTGELGALLQSSLAPWTGFYMDSARQLTLSVFCRIKNAGLRLDLNGQRLIGVRYQAGVLTWKAEAGNPTSGYLQSDLSVPGLRSWIGLVWPAGESAGSAFKVALRGQSLARPACLAVGDYRARGTHLRMVPAPLAPQGVAVLRDGMALEQALTFNGRETLIGDLRLPLSTRRTDDLPGWAVGDYRLRLVHGRLAEMLTLRLTHGGLEIAGVVVNLKLERGRIAWTDGPPALASGELEIVLDPITLQPLLHGDGRSAADHPIRLRGMALLDPQHIGQLLANPRLGLPAWAWAHLVGQMVEASDKGGLFLWHGYDRARTNLRLVRQVLERLRQDDTEAL</sequence>
<dbReference type="Pfam" id="PF00590">
    <property type="entry name" value="TP_methylase"/>
    <property type="match status" value="1"/>
</dbReference>
<dbReference type="InterPro" id="IPR035996">
    <property type="entry name" value="4pyrrol_Methylase_sf"/>
</dbReference>
<keyword evidence="3" id="KW-1185">Reference proteome</keyword>
<proteinExistence type="predicted"/>
<accession>A0ABT5NV47</accession>
<feature type="domain" description="Tetrapyrrole methylase" evidence="1">
    <location>
        <begin position="65"/>
        <end position="188"/>
    </location>
</feature>
<dbReference type="GO" id="GO:0008168">
    <property type="term" value="F:methyltransferase activity"/>
    <property type="evidence" value="ECO:0007669"/>
    <property type="project" value="UniProtKB-KW"/>
</dbReference>
<organism evidence="2 3">
    <name type="scientific">Pseudomonas fontis</name>
    <dbReference type="NCBI Taxonomy" id="2942633"/>
    <lineage>
        <taxon>Bacteria</taxon>
        <taxon>Pseudomonadati</taxon>
        <taxon>Pseudomonadota</taxon>
        <taxon>Gammaproteobacteria</taxon>
        <taxon>Pseudomonadales</taxon>
        <taxon>Pseudomonadaceae</taxon>
        <taxon>Pseudomonas</taxon>
    </lineage>
</organism>
<comment type="caution">
    <text evidence="2">The sequence shown here is derived from an EMBL/GenBank/DDBJ whole genome shotgun (WGS) entry which is preliminary data.</text>
</comment>
<gene>
    <name evidence="2" type="ORF">M5G11_16055</name>
</gene>
<evidence type="ECO:0000313" key="3">
    <source>
        <dbReference type="Proteomes" id="UP001148203"/>
    </source>
</evidence>
<dbReference type="InterPro" id="IPR000878">
    <property type="entry name" value="4pyrrol_Mease"/>
</dbReference>
<dbReference type="RefSeq" id="WP_273910589.1">
    <property type="nucleotide sequence ID" value="NZ_JAMDGX010000030.1"/>
</dbReference>
<dbReference type="EMBL" id="JAMDGY010000049">
    <property type="protein sequence ID" value="MDD0992048.1"/>
    <property type="molecule type" value="Genomic_DNA"/>
</dbReference>
<name>A0ABT5NV47_9PSED</name>
<protein>
    <submittedName>
        <fullName evidence="2">SAM-dependent methyltransferase</fullName>
    </submittedName>
</protein>